<dbReference type="PANTHER" id="PTHR44591:SF24">
    <property type="entry name" value="PROTEIN-GLUTAMATE METHYLESTERASE_PROTEIN-GLUTAMINE GLUTAMINASE 1"/>
    <property type="match status" value="1"/>
</dbReference>
<evidence type="ECO:0000256" key="1">
    <source>
        <dbReference type="ARBA" id="ARBA00022553"/>
    </source>
</evidence>
<sequence length="122" mass="13233">MKQPVILIAEDEPIVGFDLCNTVAEAGYTVEGPHRDVSSAMLAFQKHRPDAAILDVQLDDGTVFPLAEKLMAENVPIIFHSGQMTEDEMAARFPTMQALAKPCPPARVIESVQEALATTEIA</sequence>
<dbReference type="RefSeq" id="WP_176265878.1">
    <property type="nucleotide sequence ID" value="NZ_JABWGV010000001.1"/>
</dbReference>
<evidence type="ECO:0000313" key="4">
    <source>
        <dbReference type="EMBL" id="NVD43552.1"/>
    </source>
</evidence>
<evidence type="ECO:0000259" key="3">
    <source>
        <dbReference type="PROSITE" id="PS50110"/>
    </source>
</evidence>
<dbReference type="Pfam" id="PF00072">
    <property type="entry name" value="Response_reg"/>
    <property type="match status" value="1"/>
</dbReference>
<dbReference type="Gene3D" id="3.40.50.2300">
    <property type="match status" value="1"/>
</dbReference>
<dbReference type="Proteomes" id="UP000561438">
    <property type="component" value="Unassembled WGS sequence"/>
</dbReference>
<name>A0A850GZX3_9SPHN</name>
<reference evidence="4 5" key="1">
    <citation type="submission" date="2020-06" db="EMBL/GenBank/DDBJ databases">
        <title>Altererythrobacter sp. HHU K3-1.</title>
        <authorList>
            <person name="Zhang D."/>
            <person name="Xue H."/>
        </authorList>
    </citation>
    <scope>NUCLEOTIDE SEQUENCE [LARGE SCALE GENOMIC DNA]</scope>
    <source>
        <strain evidence="4 5">HHU K3-1</strain>
    </source>
</reference>
<keyword evidence="1 2" id="KW-0597">Phosphoprotein</keyword>
<dbReference type="InterPro" id="IPR011006">
    <property type="entry name" value="CheY-like_superfamily"/>
</dbReference>
<feature type="modified residue" description="4-aspartylphosphate" evidence="2">
    <location>
        <position position="55"/>
    </location>
</feature>
<dbReference type="SMART" id="SM00448">
    <property type="entry name" value="REC"/>
    <property type="match status" value="1"/>
</dbReference>
<evidence type="ECO:0000256" key="2">
    <source>
        <dbReference type="PROSITE-ProRule" id="PRU00169"/>
    </source>
</evidence>
<dbReference type="PROSITE" id="PS50110">
    <property type="entry name" value="RESPONSE_REGULATORY"/>
    <property type="match status" value="1"/>
</dbReference>
<dbReference type="PANTHER" id="PTHR44591">
    <property type="entry name" value="STRESS RESPONSE REGULATOR PROTEIN 1"/>
    <property type="match status" value="1"/>
</dbReference>
<dbReference type="InterPro" id="IPR001789">
    <property type="entry name" value="Sig_transdc_resp-reg_receiver"/>
</dbReference>
<dbReference type="InterPro" id="IPR050595">
    <property type="entry name" value="Bact_response_regulator"/>
</dbReference>
<protein>
    <submittedName>
        <fullName evidence="4">Response regulator</fullName>
    </submittedName>
</protein>
<dbReference type="AlphaFoldDB" id="A0A850GZX3"/>
<feature type="domain" description="Response regulatory" evidence="3">
    <location>
        <begin position="5"/>
        <end position="116"/>
    </location>
</feature>
<dbReference type="SUPFAM" id="SSF52172">
    <property type="entry name" value="CheY-like"/>
    <property type="match status" value="1"/>
</dbReference>
<dbReference type="EMBL" id="JABWGV010000001">
    <property type="protein sequence ID" value="NVD43552.1"/>
    <property type="molecule type" value="Genomic_DNA"/>
</dbReference>
<keyword evidence="5" id="KW-1185">Reference proteome</keyword>
<evidence type="ECO:0000313" key="5">
    <source>
        <dbReference type="Proteomes" id="UP000561438"/>
    </source>
</evidence>
<proteinExistence type="predicted"/>
<organism evidence="4 5">
    <name type="scientific">Qipengyuania atrilutea</name>
    <dbReference type="NCBI Taxonomy" id="2744473"/>
    <lineage>
        <taxon>Bacteria</taxon>
        <taxon>Pseudomonadati</taxon>
        <taxon>Pseudomonadota</taxon>
        <taxon>Alphaproteobacteria</taxon>
        <taxon>Sphingomonadales</taxon>
        <taxon>Erythrobacteraceae</taxon>
        <taxon>Qipengyuania</taxon>
    </lineage>
</organism>
<dbReference type="GO" id="GO:0000160">
    <property type="term" value="P:phosphorelay signal transduction system"/>
    <property type="evidence" value="ECO:0007669"/>
    <property type="project" value="InterPro"/>
</dbReference>
<accession>A0A850GZX3</accession>
<gene>
    <name evidence="4" type="ORF">HUV48_00790</name>
</gene>
<comment type="caution">
    <text evidence="4">The sequence shown here is derived from an EMBL/GenBank/DDBJ whole genome shotgun (WGS) entry which is preliminary data.</text>
</comment>